<proteinExistence type="predicted"/>
<feature type="domain" description="Endonuclease/exonuclease/phosphatase" evidence="1">
    <location>
        <begin position="39"/>
        <end position="240"/>
    </location>
</feature>
<dbReference type="Gene3D" id="3.60.10.10">
    <property type="entry name" value="Endonuclease/exonuclease/phosphatase"/>
    <property type="match status" value="1"/>
</dbReference>
<sequence>MIRIVYANLGYLREIDGSLAHHIRRMHHHVFTPRAAQLRSLALVKNTLRELKPDLSCFVEIDQGSFTNGFFDQFPVLREDHHLTGTIDNKYSATRKYRRLSVSRGKSNAFLANRTVDFTRRYLDHGKKRLVYDIDIEGIRVMVVHCALLKRTRLRQFEQIAGWIAEREGPTIVVGDFNAMSGEGELEPLLRGGRLIHANRLLGPTFRFGPWRAALDTCLVSAELGARCRIEILDQPFSDHKMFKIDVAAEERQALAS</sequence>
<evidence type="ECO:0000313" key="2">
    <source>
        <dbReference type="EMBL" id="GGD91002.1"/>
    </source>
</evidence>
<evidence type="ECO:0000259" key="1">
    <source>
        <dbReference type="Pfam" id="PF03372"/>
    </source>
</evidence>
<keyword evidence="3" id="KW-1185">Reference proteome</keyword>
<comment type="caution">
    <text evidence="2">The sequence shown here is derived from an EMBL/GenBank/DDBJ whole genome shotgun (WGS) entry which is preliminary data.</text>
</comment>
<name>A0A916ZE42_9HYPH</name>
<dbReference type="AlphaFoldDB" id="A0A916ZE42"/>
<evidence type="ECO:0000313" key="3">
    <source>
        <dbReference type="Proteomes" id="UP000644699"/>
    </source>
</evidence>
<dbReference type="GO" id="GO:0003824">
    <property type="term" value="F:catalytic activity"/>
    <property type="evidence" value="ECO:0007669"/>
    <property type="project" value="InterPro"/>
</dbReference>
<dbReference type="InterPro" id="IPR036691">
    <property type="entry name" value="Endo/exonu/phosph_ase_sf"/>
</dbReference>
<dbReference type="RefSeq" id="WP_188906814.1">
    <property type="nucleotide sequence ID" value="NZ_BMIQ01000001.1"/>
</dbReference>
<dbReference type="SUPFAM" id="SSF56219">
    <property type="entry name" value="DNase I-like"/>
    <property type="match status" value="1"/>
</dbReference>
<dbReference type="InterPro" id="IPR005135">
    <property type="entry name" value="Endo/exonuclease/phosphatase"/>
</dbReference>
<gene>
    <name evidence="2" type="ORF">GCM10011390_07110</name>
</gene>
<dbReference type="EMBL" id="BMIQ01000001">
    <property type="protein sequence ID" value="GGD91002.1"/>
    <property type="molecule type" value="Genomic_DNA"/>
</dbReference>
<organism evidence="2 3">
    <name type="scientific">Aureimonas endophytica</name>
    <dbReference type="NCBI Taxonomy" id="2027858"/>
    <lineage>
        <taxon>Bacteria</taxon>
        <taxon>Pseudomonadati</taxon>
        <taxon>Pseudomonadota</taxon>
        <taxon>Alphaproteobacteria</taxon>
        <taxon>Hyphomicrobiales</taxon>
        <taxon>Aurantimonadaceae</taxon>
        <taxon>Aureimonas</taxon>
    </lineage>
</organism>
<reference evidence="2" key="1">
    <citation type="journal article" date="2014" name="Int. J. Syst. Evol. Microbiol.">
        <title>Complete genome sequence of Corynebacterium casei LMG S-19264T (=DSM 44701T), isolated from a smear-ripened cheese.</title>
        <authorList>
            <consortium name="US DOE Joint Genome Institute (JGI-PGF)"/>
            <person name="Walter F."/>
            <person name="Albersmeier A."/>
            <person name="Kalinowski J."/>
            <person name="Ruckert C."/>
        </authorList>
    </citation>
    <scope>NUCLEOTIDE SEQUENCE</scope>
    <source>
        <strain evidence="2">CGMCC 1.15367</strain>
    </source>
</reference>
<reference evidence="2" key="2">
    <citation type="submission" date="2020-09" db="EMBL/GenBank/DDBJ databases">
        <authorList>
            <person name="Sun Q."/>
            <person name="Zhou Y."/>
        </authorList>
    </citation>
    <scope>NUCLEOTIDE SEQUENCE</scope>
    <source>
        <strain evidence="2">CGMCC 1.15367</strain>
    </source>
</reference>
<dbReference type="Pfam" id="PF03372">
    <property type="entry name" value="Exo_endo_phos"/>
    <property type="match status" value="1"/>
</dbReference>
<protein>
    <recommendedName>
        <fullName evidence="1">Endonuclease/exonuclease/phosphatase domain-containing protein</fullName>
    </recommendedName>
</protein>
<accession>A0A916ZE42</accession>
<dbReference type="Proteomes" id="UP000644699">
    <property type="component" value="Unassembled WGS sequence"/>
</dbReference>